<dbReference type="AlphaFoldDB" id="A0A0D9QEF1"/>
<dbReference type="EMBL" id="KQ030394">
    <property type="protein sequence ID" value="KJP85182.1"/>
    <property type="molecule type" value="Genomic_DNA"/>
</dbReference>
<protein>
    <submittedName>
        <fullName evidence="1">Uncharacterized protein</fullName>
    </submittedName>
</protein>
<name>A0A0D9QEF1_PLAFR</name>
<dbReference type="RefSeq" id="XP_012338225.1">
    <property type="nucleotide sequence ID" value="XM_012482802.1"/>
</dbReference>
<organism evidence="1 2">
    <name type="scientific">Plasmodium fragile</name>
    <dbReference type="NCBI Taxonomy" id="5857"/>
    <lineage>
        <taxon>Eukaryota</taxon>
        <taxon>Sar</taxon>
        <taxon>Alveolata</taxon>
        <taxon>Apicomplexa</taxon>
        <taxon>Aconoidasida</taxon>
        <taxon>Haemosporida</taxon>
        <taxon>Plasmodiidae</taxon>
        <taxon>Plasmodium</taxon>
        <taxon>Plasmodium (Plasmodium)</taxon>
    </lineage>
</organism>
<evidence type="ECO:0000313" key="2">
    <source>
        <dbReference type="Proteomes" id="UP000054561"/>
    </source>
</evidence>
<dbReference type="VEuPathDB" id="PlasmoDB:AK88_05200"/>
<dbReference type="GeneID" id="24270514"/>
<accession>A0A0D9QEF1</accession>
<sequence length="60" mass="6988">GELKYNRINTYAVGEGSIYKNDALTQRREVNTINCLNKNISNLQKRTKTQVQIYNTLRRA</sequence>
<reference evidence="1 2" key="1">
    <citation type="submission" date="2014-03" db="EMBL/GenBank/DDBJ databases">
        <title>The Genome Sequence of Plasmodium fragile nilgiri.</title>
        <authorList>
            <consortium name="The Broad Institute Genomics Platform"/>
            <consortium name="The Broad Institute Genome Sequencing Center for Infectious Disease"/>
            <person name="Neafsey D."/>
            <person name="Duraisingh M."/>
            <person name="Young S.K."/>
            <person name="Zeng Q."/>
            <person name="Gargeya S."/>
            <person name="Abouelleil A."/>
            <person name="Alvarado L."/>
            <person name="Chapman S.B."/>
            <person name="Gainer-Dewar J."/>
            <person name="Goldberg J."/>
            <person name="Griggs A."/>
            <person name="Gujja S."/>
            <person name="Hansen M."/>
            <person name="Howarth C."/>
            <person name="Imamovic A."/>
            <person name="Larimer J."/>
            <person name="Pearson M."/>
            <person name="Poon T.W."/>
            <person name="Priest M."/>
            <person name="Roberts A."/>
            <person name="Saif S."/>
            <person name="Shea T."/>
            <person name="Sykes S."/>
            <person name="Wortman J."/>
            <person name="Nusbaum C."/>
            <person name="Birren B."/>
        </authorList>
    </citation>
    <scope>NUCLEOTIDE SEQUENCE [LARGE SCALE GENOMIC DNA]</scope>
    <source>
        <strain evidence="2">nilgiri</strain>
    </source>
</reference>
<keyword evidence="2" id="KW-1185">Reference proteome</keyword>
<evidence type="ECO:0000313" key="1">
    <source>
        <dbReference type="EMBL" id="KJP85182.1"/>
    </source>
</evidence>
<feature type="non-terminal residue" evidence="1">
    <location>
        <position position="1"/>
    </location>
</feature>
<gene>
    <name evidence="1" type="ORF">AK88_05200</name>
</gene>
<dbReference type="Proteomes" id="UP000054561">
    <property type="component" value="Unassembled WGS sequence"/>
</dbReference>
<proteinExistence type="predicted"/>